<sequence length="1265" mass="142773">MAKLGAKRPSGVGKTFFQSLVPYLQNGLLSYSVVQVVGQWFQDEPHPSRRRFPAGHCGIYLGLFSQELRKDEKRTLGHGLSGVLVVFPVESLQPFLPEFFISQANQQIQNDIQTLRSVTKNLLSTLSVVKPKRSLKQLYLLRTFSTTPHNNRSRLAEVPELETIAHPSKSAQPHKPVVVNTPLEAEQLSVAEVELEDDFEGSFLANQLNRIVSIYENYQDSAELDTIYPIYQSLHRNDIDLPSIEEYNIVLKSICLRSLDNDGSANSIESKLTSLLTVYQDLLTACTHNESILPNADTYNIILPAVFDGAMKTIQFSNDASVSSHKYSVALGKAMDYLQVGSNLFLSIKNKKGLDASSIITPLLAGLVVFPHLLTKQLSTLLVSYSEIESERYEFYRDFILVATHFSKEDTLNMDKRQIYDFVSSVFAGYKQQLQNANGLIDGEFEIYGAMVETLLATNNKPVATKFLDQILIDFKEQLLAGNKSNMENMSALISTYLKSLMGYDLESDLLTSYQLLLRLRDISYLPEVTANVYNEMINRFIHTYSKLEYEKQNTKSSQVSEKQLMIYKQIWQLYEYAVIRKDFQTTSCKGSNSHQSVSCRDSLLSLSLDLGDHSNIARLIKEVLVKDHVIGDWNVSKKLCQYLYNGVMVHGDNYHLNLLWTVVEQQARHYAKDSTELNSFLSEHANFLLGNNSMTFSLVLNLMMIFHSFQGFQLLSDNAYGLMTISSFLFNEALKRQLSQSETIKILQYQSRLINEFEDPDNHYTELCPELVELKSSCSSWFTKMFGTLEAGATLTPDILQACSMLGLDNGNGEAGVLSPIHFELDLSAQLKLDDDVSFGLFVDYFNQGYSFTTLTWMSLATQNFAMTALEKEDQILISNLASRIEQSKDASTIFASFINLKNDKVTIKLLQHLLQQKNLEVLSSSVVLNAMTSHATCTDNEYLLDLIATNVNFFYSSNDSPDWTAELFNKLNNSGRSKVVVAFSGTFNEKLANLDLSQQASAKLFCSIADACLNTRNTEQAGNLFRQHLSGADRNKTLLESNQLLTSLFNYYIACGAHEVLLNKFGSLKGRSPELDQLFEFSVLLNSLGGVSSNYTAKIDTEQKLALAILSEPDVMKMKELFDTYSRLIQKKSSFFDFMVLTLTKAAKLVKPQHHEQVISRFEAIIKLCKVLNLKEIQAKSLLKIIQLLAATQSKSLLNIIFNKFLIDNTILSTFNFYFLRVRISSSHESRQLLNEFRQALKLVGDKLNLKAIETFESRLVAA</sequence>
<proteinExistence type="predicted"/>
<dbReference type="Pfam" id="PF08579">
    <property type="entry name" value="RPM2"/>
    <property type="match status" value="1"/>
</dbReference>
<dbReference type="KEGG" id="asau:88174209"/>
<dbReference type="RefSeq" id="XP_062878196.1">
    <property type="nucleotide sequence ID" value="XM_063022126.1"/>
</dbReference>
<accession>A0AAX4HB79</accession>
<keyword evidence="2" id="KW-1185">Reference proteome</keyword>
<name>A0AAX4HB79_9ASCO</name>
<dbReference type="EMBL" id="CP138897">
    <property type="protein sequence ID" value="WPK25814.1"/>
    <property type="molecule type" value="Genomic_DNA"/>
</dbReference>
<evidence type="ECO:0000313" key="1">
    <source>
        <dbReference type="EMBL" id="WPK25814.1"/>
    </source>
</evidence>
<dbReference type="Proteomes" id="UP001338582">
    <property type="component" value="Chromosome 4"/>
</dbReference>
<dbReference type="GeneID" id="88174209"/>
<gene>
    <name evidence="1" type="ORF">PUMCH_003145</name>
</gene>
<protein>
    <submittedName>
        <fullName evidence="1">Uncharacterized protein</fullName>
    </submittedName>
</protein>
<evidence type="ECO:0000313" key="2">
    <source>
        <dbReference type="Proteomes" id="UP001338582"/>
    </source>
</evidence>
<reference evidence="1 2" key="1">
    <citation type="submission" date="2023-10" db="EMBL/GenBank/DDBJ databases">
        <title>Draft Genome Sequence of Candida saopaulonensis from a very Premature Infant with Sepsis.</title>
        <authorList>
            <person name="Ning Y."/>
            <person name="Dai R."/>
            <person name="Xiao M."/>
            <person name="Xu Y."/>
            <person name="Yan Q."/>
            <person name="Zhang L."/>
        </authorList>
    </citation>
    <scope>NUCLEOTIDE SEQUENCE [LARGE SCALE GENOMIC DNA]</scope>
    <source>
        <strain evidence="1 2">19XY460</strain>
    </source>
</reference>
<dbReference type="InterPro" id="IPR013888">
    <property type="entry name" value="RNase_P_Rpm2_mt"/>
</dbReference>
<organism evidence="1 2">
    <name type="scientific">Australozyma saopauloensis</name>
    <dbReference type="NCBI Taxonomy" id="291208"/>
    <lineage>
        <taxon>Eukaryota</taxon>
        <taxon>Fungi</taxon>
        <taxon>Dikarya</taxon>
        <taxon>Ascomycota</taxon>
        <taxon>Saccharomycotina</taxon>
        <taxon>Pichiomycetes</taxon>
        <taxon>Metschnikowiaceae</taxon>
        <taxon>Australozyma</taxon>
    </lineage>
</organism>
<dbReference type="AlphaFoldDB" id="A0AAX4HB79"/>